<keyword evidence="3" id="KW-1185">Reference proteome</keyword>
<evidence type="ECO:0000259" key="1">
    <source>
        <dbReference type="PROSITE" id="PS50041"/>
    </source>
</evidence>
<protein>
    <submittedName>
        <fullName evidence="2">C-type lectin domain family 4: member b2-like protein</fullName>
    </submittedName>
</protein>
<reference evidence="2 3" key="1">
    <citation type="journal article" date="2018" name="Gigascience">
        <title>Genomes of trombidid mites reveal novel predicted allergens and laterally-transferred genes associated with secondary metabolism.</title>
        <authorList>
            <person name="Dong X."/>
            <person name="Chaisiri K."/>
            <person name="Xia D."/>
            <person name="Armstrong S.D."/>
            <person name="Fang Y."/>
            <person name="Donnelly M.J."/>
            <person name="Kadowaki T."/>
            <person name="McGarry J.W."/>
            <person name="Darby A.C."/>
            <person name="Makepeace B.L."/>
        </authorList>
    </citation>
    <scope>NUCLEOTIDE SEQUENCE [LARGE SCALE GENOMIC DNA]</scope>
    <source>
        <strain evidence="2">UoL-UT</strain>
    </source>
</reference>
<dbReference type="PANTHER" id="PTHR22803">
    <property type="entry name" value="MANNOSE, PHOSPHOLIPASE, LECTIN RECEPTOR RELATED"/>
    <property type="match status" value="1"/>
</dbReference>
<dbReference type="Gene3D" id="3.10.100.10">
    <property type="entry name" value="Mannose-Binding Protein A, subunit A"/>
    <property type="match status" value="2"/>
</dbReference>
<dbReference type="AlphaFoldDB" id="A0A443S101"/>
<dbReference type="STRING" id="299467.A0A443S101"/>
<dbReference type="EMBL" id="NCKV01013158">
    <property type="protein sequence ID" value="RWS21217.1"/>
    <property type="molecule type" value="Genomic_DNA"/>
</dbReference>
<dbReference type="InterPro" id="IPR050111">
    <property type="entry name" value="C-type_lectin/snaclec_domain"/>
</dbReference>
<dbReference type="InterPro" id="IPR016186">
    <property type="entry name" value="C-type_lectin-like/link_sf"/>
</dbReference>
<dbReference type="OrthoDB" id="6409202at2759"/>
<dbReference type="PROSITE" id="PS50041">
    <property type="entry name" value="C_TYPE_LECTIN_2"/>
    <property type="match status" value="1"/>
</dbReference>
<keyword evidence="2" id="KW-0430">Lectin</keyword>
<feature type="domain" description="C-type lectin" evidence="1">
    <location>
        <begin position="143"/>
        <end position="256"/>
    </location>
</feature>
<dbReference type="InterPro" id="IPR016187">
    <property type="entry name" value="CTDL_fold"/>
</dbReference>
<evidence type="ECO:0000313" key="3">
    <source>
        <dbReference type="Proteomes" id="UP000288716"/>
    </source>
</evidence>
<dbReference type="SMART" id="SM00034">
    <property type="entry name" value="CLECT"/>
    <property type="match status" value="1"/>
</dbReference>
<dbReference type="SUPFAM" id="SSF56436">
    <property type="entry name" value="C-type lectin-like"/>
    <property type="match status" value="2"/>
</dbReference>
<dbReference type="GO" id="GO:0030246">
    <property type="term" value="F:carbohydrate binding"/>
    <property type="evidence" value="ECO:0007669"/>
    <property type="project" value="UniProtKB-KW"/>
</dbReference>
<evidence type="ECO:0000313" key="2">
    <source>
        <dbReference type="EMBL" id="RWS21217.1"/>
    </source>
</evidence>
<dbReference type="InterPro" id="IPR001304">
    <property type="entry name" value="C-type_lectin-like"/>
</dbReference>
<gene>
    <name evidence="2" type="ORF">B4U80_11905</name>
</gene>
<sequence>MNASMVSIHSKDENDFLRKHLDDGKEYFLGGKLEERSAVLKWSDGSSFNFSSQIRETRELMILGAKRLTIHPDGSWNLNFVSGWSNFIAAQICQKYINLTFENYKIVKANKFLAMGFEVSKNYEEIHEILIGNLGCEQKWFKYGNKCYFAENSKKLNRSTIIEYCASLKAEIISIHSPDENSFISKQLPQSDWYWTGGRDIYGSRIDWEDNSLTNFEKRWYSFSGKNDFKILLMNNYGDWWWTDYEAGDRYYTICQKKVSIVTAKMAGLGWITNAIGKAIL</sequence>
<proteinExistence type="predicted"/>
<dbReference type="Pfam" id="PF00059">
    <property type="entry name" value="Lectin_C"/>
    <property type="match status" value="1"/>
</dbReference>
<name>A0A443S101_9ACAR</name>
<dbReference type="CDD" id="cd00037">
    <property type="entry name" value="CLECT"/>
    <property type="match status" value="2"/>
</dbReference>
<organism evidence="2 3">
    <name type="scientific">Leptotrombidium deliense</name>
    <dbReference type="NCBI Taxonomy" id="299467"/>
    <lineage>
        <taxon>Eukaryota</taxon>
        <taxon>Metazoa</taxon>
        <taxon>Ecdysozoa</taxon>
        <taxon>Arthropoda</taxon>
        <taxon>Chelicerata</taxon>
        <taxon>Arachnida</taxon>
        <taxon>Acari</taxon>
        <taxon>Acariformes</taxon>
        <taxon>Trombidiformes</taxon>
        <taxon>Prostigmata</taxon>
        <taxon>Anystina</taxon>
        <taxon>Parasitengona</taxon>
        <taxon>Trombiculoidea</taxon>
        <taxon>Trombiculidae</taxon>
        <taxon>Leptotrombidium</taxon>
    </lineage>
</organism>
<dbReference type="Proteomes" id="UP000288716">
    <property type="component" value="Unassembled WGS sequence"/>
</dbReference>
<accession>A0A443S101</accession>
<dbReference type="VEuPathDB" id="VectorBase:LDEU010823"/>
<comment type="caution">
    <text evidence="2">The sequence shown here is derived from an EMBL/GenBank/DDBJ whole genome shotgun (WGS) entry which is preliminary data.</text>
</comment>